<sequence length="302" mass="32984">MFFAETRTWLTELGVPGTDPDTNTLVSGRTFSDGCHWRFEAPTVNTVEAVETLLSQSARRGFTINRVTETFGLSRHTLGEIRDYVALGREYGAQILMSVGPRAIYDIGATVRTQEGVRVGYRLRGQEQLVRALEDVRRAVDVGVRGFILHDEGLLSVLGRLRAAGKIPEDTHLKISAHCGLGNGAAAQVLEGLGADSLNPVRDLTLPMIAALRQAVEIPLDVHVDNTKTSGGFIRTYEAPDFVRVASPVYLKTGSSALAGHSTRVTPQQTEDMLRQMEITAEFMARHYPRARQSQPGMPTAG</sequence>
<comment type="caution">
    <text evidence="1">The sequence shown here is derived from an EMBL/GenBank/DDBJ whole genome shotgun (WGS) entry which is preliminary data.</text>
</comment>
<protein>
    <submittedName>
        <fullName evidence="1">Peptidase</fullName>
    </submittedName>
</protein>
<dbReference type="AlphaFoldDB" id="A0A0N1JX82"/>
<keyword evidence="2" id="KW-1185">Reference proteome</keyword>
<accession>A0A0N1JX82</accession>
<dbReference type="Proteomes" id="UP000037982">
    <property type="component" value="Unassembled WGS sequence"/>
</dbReference>
<dbReference type="EMBL" id="LGKG01000146">
    <property type="protein sequence ID" value="KPC61633.1"/>
    <property type="molecule type" value="Genomic_DNA"/>
</dbReference>
<dbReference type="SUPFAM" id="SSF51395">
    <property type="entry name" value="FMN-linked oxidoreductases"/>
    <property type="match status" value="1"/>
</dbReference>
<dbReference type="PATRIC" id="fig|66876.3.peg.5130"/>
<gene>
    <name evidence="1" type="ORF">ADL29_23420</name>
</gene>
<evidence type="ECO:0000313" key="1">
    <source>
        <dbReference type="EMBL" id="KPC61633.1"/>
    </source>
</evidence>
<evidence type="ECO:0000313" key="2">
    <source>
        <dbReference type="Proteomes" id="UP000037982"/>
    </source>
</evidence>
<organism evidence="1 2">
    <name type="scientific">Streptomyces chattanoogensis</name>
    <dbReference type="NCBI Taxonomy" id="66876"/>
    <lineage>
        <taxon>Bacteria</taxon>
        <taxon>Bacillati</taxon>
        <taxon>Actinomycetota</taxon>
        <taxon>Actinomycetes</taxon>
        <taxon>Kitasatosporales</taxon>
        <taxon>Streptomycetaceae</taxon>
        <taxon>Streptomyces</taxon>
    </lineage>
</organism>
<proteinExistence type="predicted"/>
<reference evidence="2" key="1">
    <citation type="submission" date="2015-07" db="EMBL/GenBank/DDBJ databases">
        <authorList>
            <person name="Ju K.-S."/>
            <person name="Doroghazi J.R."/>
            <person name="Metcalf W.W."/>
        </authorList>
    </citation>
    <scope>NUCLEOTIDE SEQUENCE [LARGE SCALE GENOMIC DNA]</scope>
    <source>
        <strain evidence="2">NRRL ISP-5002</strain>
    </source>
</reference>
<name>A0A0N1JX82_9ACTN</name>
<dbReference type="RefSeq" id="WP_053925605.1">
    <property type="nucleotide sequence ID" value="NZ_LGKG01000146.1"/>
</dbReference>